<comment type="caution">
    <text evidence="2">The sequence shown here is derived from an EMBL/GenBank/DDBJ whole genome shotgun (WGS) entry which is preliminary data.</text>
</comment>
<feature type="region of interest" description="Disordered" evidence="1">
    <location>
        <begin position="177"/>
        <end position="230"/>
    </location>
</feature>
<evidence type="ECO:0000313" key="2">
    <source>
        <dbReference type="EMBL" id="KAF4717398.1"/>
    </source>
</evidence>
<dbReference type="AlphaFoldDB" id="A0A7J6R9M7"/>
<feature type="non-terminal residue" evidence="2">
    <location>
        <position position="1"/>
    </location>
</feature>
<dbReference type="EMBL" id="JABANM010023734">
    <property type="protein sequence ID" value="KAF4717398.1"/>
    <property type="molecule type" value="Genomic_DNA"/>
</dbReference>
<organism evidence="2 3">
    <name type="scientific">Perkinsus olseni</name>
    <name type="common">Perkinsus atlanticus</name>
    <dbReference type="NCBI Taxonomy" id="32597"/>
    <lineage>
        <taxon>Eukaryota</taxon>
        <taxon>Sar</taxon>
        <taxon>Alveolata</taxon>
        <taxon>Perkinsozoa</taxon>
        <taxon>Perkinsea</taxon>
        <taxon>Perkinsida</taxon>
        <taxon>Perkinsidae</taxon>
        <taxon>Perkinsus</taxon>
    </lineage>
</organism>
<protein>
    <submittedName>
        <fullName evidence="2">Uncharacterized protein</fullName>
    </submittedName>
</protein>
<gene>
    <name evidence="2" type="ORF">FOZ62_011844</name>
</gene>
<evidence type="ECO:0000313" key="3">
    <source>
        <dbReference type="Proteomes" id="UP000574390"/>
    </source>
</evidence>
<reference evidence="2 3" key="1">
    <citation type="submission" date="2020-04" db="EMBL/GenBank/DDBJ databases">
        <title>Perkinsus olseni comparative genomics.</title>
        <authorList>
            <person name="Bogema D.R."/>
        </authorList>
    </citation>
    <scope>NUCLEOTIDE SEQUENCE [LARGE SCALE GENOMIC DNA]</scope>
    <source>
        <strain evidence="2">ATCC PRA-205</strain>
    </source>
</reference>
<sequence length="230" mass="25626">YEKLRSNADSVFSTVPEAAFRRYQGVFIRHLLGFAPDPPLAREPRFTDGLRFIVPDMAKLELEKEIDIFIAAVSETLETHVRKKMANIPEGEASDANFRIKLGVSGLISLIKTAAGRKSLWQQQQQNQETLADASHCIDSTDQESPRAVLLPTVSESEQQASNKIEEALEAVVASRCEDDDDDDTLRDDAAGGNASQRTLSSSMRQRLEHARSIESDVSRVEADLREQLR</sequence>
<feature type="compositionally biased region" description="Polar residues" evidence="1">
    <location>
        <begin position="194"/>
        <end position="205"/>
    </location>
</feature>
<proteinExistence type="predicted"/>
<evidence type="ECO:0000256" key="1">
    <source>
        <dbReference type="SAM" id="MobiDB-lite"/>
    </source>
</evidence>
<feature type="non-terminal residue" evidence="2">
    <location>
        <position position="230"/>
    </location>
</feature>
<dbReference type="Proteomes" id="UP000574390">
    <property type="component" value="Unassembled WGS sequence"/>
</dbReference>
<name>A0A7J6R9M7_PEROL</name>
<accession>A0A7J6R9M7</accession>
<feature type="compositionally biased region" description="Basic and acidic residues" evidence="1">
    <location>
        <begin position="206"/>
        <end position="230"/>
    </location>
</feature>